<evidence type="ECO:0000256" key="1">
    <source>
        <dbReference type="ARBA" id="ARBA00004123"/>
    </source>
</evidence>
<feature type="region of interest" description="Disordered" evidence="10">
    <location>
        <begin position="1"/>
        <end position="26"/>
    </location>
</feature>
<evidence type="ECO:0000256" key="6">
    <source>
        <dbReference type="ARBA" id="ARBA00022833"/>
    </source>
</evidence>
<comment type="similarity">
    <text evidence="2">Belongs to the XPA family.</text>
</comment>
<dbReference type="CTD" id="7507"/>
<dbReference type="GO" id="GO:0008270">
    <property type="term" value="F:zinc ion binding"/>
    <property type="evidence" value="ECO:0007669"/>
    <property type="project" value="UniProtKB-KW"/>
</dbReference>
<evidence type="ECO:0000256" key="3">
    <source>
        <dbReference type="ARBA" id="ARBA00022723"/>
    </source>
</evidence>
<dbReference type="GeneTree" id="ENSGT00390000002721"/>
<dbReference type="GO" id="GO:0019904">
    <property type="term" value="F:protein domain specific binding"/>
    <property type="evidence" value="ECO:0007669"/>
    <property type="project" value="Ensembl"/>
</dbReference>
<dbReference type="FunFam" id="3.90.530.10:FF:000001">
    <property type="entry name" value="DNA repair protein complementing XP-A cells"/>
    <property type="match status" value="1"/>
</dbReference>
<evidence type="ECO:0000256" key="10">
    <source>
        <dbReference type="SAM" id="MobiDB-lite"/>
    </source>
</evidence>
<keyword evidence="5" id="KW-0863">Zinc-finger</keyword>
<dbReference type="SUPFAM" id="SSF46955">
    <property type="entry name" value="Putative DNA-binding domain"/>
    <property type="match status" value="1"/>
</dbReference>
<reference evidence="12" key="3">
    <citation type="submission" date="2025-09" db="UniProtKB">
        <authorList>
            <consortium name="Ensembl"/>
        </authorList>
    </citation>
    <scope>IDENTIFICATION</scope>
</reference>
<keyword evidence="13" id="KW-1185">Reference proteome</keyword>
<evidence type="ECO:0000256" key="7">
    <source>
        <dbReference type="ARBA" id="ARBA00023125"/>
    </source>
</evidence>
<evidence type="ECO:0000259" key="11">
    <source>
        <dbReference type="Pfam" id="PF05181"/>
    </source>
</evidence>
<keyword evidence="7" id="KW-0238">DNA-binding</keyword>
<dbReference type="SUPFAM" id="SSF57716">
    <property type="entry name" value="Glucocorticoid receptor-like (DNA-binding domain)"/>
    <property type="match status" value="1"/>
</dbReference>
<evidence type="ECO:0000256" key="2">
    <source>
        <dbReference type="ARBA" id="ARBA00005548"/>
    </source>
</evidence>
<evidence type="ECO:0000256" key="9">
    <source>
        <dbReference type="ARBA" id="ARBA00023242"/>
    </source>
</evidence>
<gene>
    <name evidence="12" type="primary">XPA</name>
</gene>
<dbReference type="PANTHER" id="PTHR10142:SF0">
    <property type="entry name" value="DNA REPAIR PROTEIN COMPLEMENTING XP-A CELLS"/>
    <property type="match status" value="1"/>
</dbReference>
<dbReference type="PANTHER" id="PTHR10142">
    <property type="entry name" value="DNA REPAIR PROTEIN COMPLEMENTING XP-A CELLS"/>
    <property type="match status" value="1"/>
</dbReference>
<dbReference type="Proteomes" id="UP000028761">
    <property type="component" value="Chromosome 13"/>
</dbReference>
<evidence type="ECO:0000256" key="4">
    <source>
        <dbReference type="ARBA" id="ARBA00022763"/>
    </source>
</evidence>
<dbReference type="Gene3D" id="3.90.530.10">
    <property type="entry name" value="XPA C-terminal domain"/>
    <property type="match status" value="1"/>
</dbReference>
<name>A0A8I5N6V4_PAPAN</name>
<keyword evidence="3" id="KW-0479">Metal-binding</keyword>
<dbReference type="InterPro" id="IPR022652">
    <property type="entry name" value="Znf_XPA_CS"/>
</dbReference>
<dbReference type="GO" id="GO:0035264">
    <property type="term" value="P:multicellular organism growth"/>
    <property type="evidence" value="ECO:0007669"/>
    <property type="project" value="Ensembl"/>
</dbReference>
<dbReference type="InterPro" id="IPR022658">
    <property type="entry name" value="XPA_CS"/>
</dbReference>
<dbReference type="GO" id="GO:0060261">
    <property type="term" value="P:positive regulation of transcription initiation by RNA polymerase II"/>
    <property type="evidence" value="ECO:0007669"/>
    <property type="project" value="Ensembl"/>
</dbReference>
<feature type="compositionally biased region" description="Polar residues" evidence="10">
    <location>
        <begin position="281"/>
        <end position="292"/>
    </location>
</feature>
<dbReference type="GO" id="GO:0008630">
    <property type="term" value="P:intrinsic apoptotic signaling pathway in response to DNA damage"/>
    <property type="evidence" value="ECO:0007669"/>
    <property type="project" value="Ensembl"/>
</dbReference>
<dbReference type="GO" id="GO:0009650">
    <property type="term" value="P:UV protection"/>
    <property type="evidence" value="ECO:0007669"/>
    <property type="project" value="Ensembl"/>
</dbReference>
<reference evidence="12" key="2">
    <citation type="submission" date="2025-08" db="UniProtKB">
        <authorList>
            <consortium name="Ensembl"/>
        </authorList>
    </citation>
    <scope>IDENTIFICATION</scope>
</reference>
<dbReference type="GO" id="GO:0000715">
    <property type="term" value="P:nucleotide-excision repair, DNA damage recognition"/>
    <property type="evidence" value="ECO:0007669"/>
    <property type="project" value="TreeGrafter"/>
</dbReference>
<evidence type="ECO:0000256" key="5">
    <source>
        <dbReference type="ARBA" id="ARBA00022771"/>
    </source>
</evidence>
<dbReference type="RefSeq" id="XP_009186725.1">
    <property type="nucleotide sequence ID" value="XM_009188461.3"/>
</dbReference>
<dbReference type="Pfam" id="PF01286">
    <property type="entry name" value="XPA_N"/>
    <property type="match status" value="1"/>
</dbReference>
<comment type="subcellular location">
    <subcellularLocation>
        <location evidence="1">Nucleus</location>
    </subcellularLocation>
</comment>
<dbReference type="NCBIfam" id="TIGR00598">
    <property type="entry name" value="rad14"/>
    <property type="match status" value="1"/>
</dbReference>
<feature type="compositionally biased region" description="Low complexity" evidence="10">
    <location>
        <begin position="1"/>
        <end position="23"/>
    </location>
</feature>
<dbReference type="GO" id="GO:1901255">
    <property type="term" value="P:nucleotide-excision repair involved in interstrand cross-link repair"/>
    <property type="evidence" value="ECO:0007669"/>
    <property type="project" value="TreeGrafter"/>
</dbReference>
<dbReference type="Ensembl" id="ENSPANT00000073333.1">
    <property type="protein sequence ID" value="ENSPANP00000051922.1"/>
    <property type="gene ID" value="ENSPANG00000025590.3"/>
</dbReference>
<evidence type="ECO:0000313" key="12">
    <source>
        <dbReference type="Ensembl" id="ENSPANP00000051922.1"/>
    </source>
</evidence>
<dbReference type="GO" id="GO:0034504">
    <property type="term" value="P:protein localization to nucleus"/>
    <property type="evidence" value="ECO:0007669"/>
    <property type="project" value="Ensembl"/>
</dbReference>
<dbReference type="GO" id="GO:0005662">
    <property type="term" value="C:DNA replication factor A complex"/>
    <property type="evidence" value="ECO:0007669"/>
    <property type="project" value="Ensembl"/>
</dbReference>
<dbReference type="GO" id="GO:0006979">
    <property type="term" value="P:response to oxidative stress"/>
    <property type="evidence" value="ECO:0007669"/>
    <property type="project" value="Ensembl"/>
</dbReference>
<dbReference type="GO" id="GO:0070914">
    <property type="term" value="P:UV-damage excision repair"/>
    <property type="evidence" value="ECO:0007669"/>
    <property type="project" value="TreeGrafter"/>
</dbReference>
<dbReference type="InterPro" id="IPR022656">
    <property type="entry name" value="XPA_C"/>
</dbReference>
<protein>
    <submittedName>
        <fullName evidence="12">XPA, DNA damage recognition and repair factor</fullName>
    </submittedName>
</protein>
<dbReference type="GO" id="GO:0009636">
    <property type="term" value="P:response to toxic substance"/>
    <property type="evidence" value="ECO:0007669"/>
    <property type="project" value="Ensembl"/>
</dbReference>
<dbReference type="GeneID" id="101023341"/>
<keyword evidence="9" id="KW-0539">Nucleus</keyword>
<dbReference type="InterPro" id="IPR009061">
    <property type="entry name" value="DNA-bd_dom_put_sf"/>
</dbReference>
<dbReference type="PROSITE" id="PS00752">
    <property type="entry name" value="XPA_1"/>
    <property type="match status" value="1"/>
</dbReference>
<keyword evidence="4" id="KW-0227">DNA damage</keyword>
<dbReference type="RefSeq" id="XP_009186723.1">
    <property type="nucleotide sequence ID" value="XM_009188459.3"/>
</dbReference>
<dbReference type="GO" id="GO:0006284">
    <property type="term" value="P:base-excision repair"/>
    <property type="evidence" value="ECO:0007669"/>
    <property type="project" value="TreeGrafter"/>
</dbReference>
<dbReference type="InterPro" id="IPR037129">
    <property type="entry name" value="XPA_sf"/>
</dbReference>
<dbReference type="GO" id="GO:0000110">
    <property type="term" value="C:nucleotide-excision repair factor 1 complex"/>
    <property type="evidence" value="ECO:0007669"/>
    <property type="project" value="TreeGrafter"/>
</dbReference>
<dbReference type="GO" id="GO:0003684">
    <property type="term" value="F:damaged DNA binding"/>
    <property type="evidence" value="ECO:0007669"/>
    <property type="project" value="Ensembl"/>
</dbReference>
<keyword evidence="6" id="KW-0862">Zinc</keyword>
<sequence>MAAADGASPEAAALEQPAELPASVRASVERKRQRALMLRQARLAARPYPATAAAATGGMANVKAAPKIIDTGGGFILEEEEEEEHKIGKVVHQPGPVMEFDYVICEECGKEFMDSYLMNHFDLPTCDNCRDADDKHKLITKTEAKQEYLLKDCDLEKREPPLKFIVKKNPHHSQWGDMKLYLKLQIVKRSLEVWGSQEALEEAKEVRQENREKMKQKKFDKKVKEVVPAFLNRPQRAEIGVDTVESRHKELTVQFPQRLRTERNKSKSKSILVEKKLEPGSSWSSDFDPQRS</sequence>
<dbReference type="GO" id="GO:0042803">
    <property type="term" value="F:protein homodimerization activity"/>
    <property type="evidence" value="ECO:0007669"/>
    <property type="project" value="Ensembl"/>
</dbReference>
<accession>A0A8I5N6V4</accession>
<organism evidence="12 13">
    <name type="scientific">Papio anubis</name>
    <name type="common">Olive baboon</name>
    <dbReference type="NCBI Taxonomy" id="9555"/>
    <lineage>
        <taxon>Eukaryota</taxon>
        <taxon>Metazoa</taxon>
        <taxon>Chordata</taxon>
        <taxon>Craniata</taxon>
        <taxon>Vertebrata</taxon>
        <taxon>Euteleostomi</taxon>
        <taxon>Mammalia</taxon>
        <taxon>Eutheria</taxon>
        <taxon>Euarchontoglires</taxon>
        <taxon>Primates</taxon>
        <taxon>Haplorrhini</taxon>
        <taxon>Catarrhini</taxon>
        <taxon>Cercopithecidae</taxon>
        <taxon>Cercopithecinae</taxon>
        <taxon>Papio</taxon>
    </lineage>
</organism>
<dbReference type="GO" id="GO:0016604">
    <property type="term" value="C:nuclear body"/>
    <property type="evidence" value="ECO:0007669"/>
    <property type="project" value="Ensembl"/>
</dbReference>
<dbReference type="CDD" id="cd21076">
    <property type="entry name" value="DBD_XPA"/>
    <property type="match status" value="1"/>
</dbReference>
<proteinExistence type="inferred from homology"/>
<dbReference type="OrthoDB" id="68328at2759"/>
<reference evidence="12 13" key="1">
    <citation type="submission" date="2012-03" db="EMBL/GenBank/DDBJ databases">
        <title>Whole Genome Assembly of Papio anubis.</title>
        <authorList>
            <person name="Liu Y.L."/>
            <person name="Abraham K.A."/>
            <person name="Akbar H.A."/>
            <person name="Ali S.A."/>
            <person name="Anosike U.A."/>
            <person name="Aqrawi P.A."/>
            <person name="Arias F.A."/>
            <person name="Attaway T.A."/>
            <person name="Awwad R.A."/>
            <person name="Babu C.B."/>
            <person name="Bandaranaike D.B."/>
            <person name="Battles P.B."/>
            <person name="Bell A.B."/>
            <person name="Beltran B.B."/>
            <person name="Berhane-Mersha D.B."/>
            <person name="Bess C.B."/>
            <person name="Bickham C.B."/>
            <person name="Bolden T.B."/>
            <person name="Carter K.C."/>
            <person name="Chau D.C."/>
            <person name="Chavez A.C."/>
            <person name="Clerc-Blankenburg K.C."/>
            <person name="Coyle M.C."/>
            <person name="Dao M.D."/>
            <person name="Davila M.L.D."/>
            <person name="Davy-Carroll L.D."/>
            <person name="Denson S.D."/>
            <person name="Dinh H.D."/>
            <person name="Fernandez S.F."/>
            <person name="Fernando P.F."/>
            <person name="Forbes L.F."/>
            <person name="Francis C.F."/>
            <person name="Francisco L.F."/>
            <person name="Fu Q.F."/>
            <person name="Garcia-Iii R.G."/>
            <person name="Garrett T.G."/>
            <person name="Gross S.G."/>
            <person name="Gubbala S.G."/>
            <person name="Hirani K.H."/>
            <person name="Hogues M.H."/>
            <person name="Hollins B.H."/>
            <person name="Jackson L.J."/>
            <person name="Javaid M.J."/>
            <person name="Jhangiani S.J."/>
            <person name="Johnson A.J."/>
            <person name="Johnson B.J."/>
            <person name="Jones J.J."/>
            <person name="Joshi V.J."/>
            <person name="Kalu J.K."/>
            <person name="Khan N.K."/>
            <person name="Korchina V.K."/>
            <person name="Kovar C.K."/>
            <person name="Lago L.L."/>
            <person name="Lara F.L."/>
            <person name="Le T.-K.L."/>
            <person name="Lee S.L."/>
            <person name="Legall-Iii F.L."/>
            <person name="Lemon S.L."/>
            <person name="Liu J.L."/>
            <person name="Liu Y.-S.L."/>
            <person name="Liyanage D.L."/>
            <person name="Lopez J.L."/>
            <person name="Lorensuhewa L.L."/>
            <person name="Mata R.M."/>
            <person name="Mathew T.M."/>
            <person name="Mercado C.M."/>
            <person name="Mercado I.M."/>
            <person name="Morales K.M."/>
            <person name="Morgan M.M."/>
            <person name="Munidasa M.M."/>
            <person name="Ngo D.N."/>
            <person name="Nguyen L.N."/>
            <person name="Nguyen T.N."/>
            <person name="Nguyen N.N."/>
            <person name="Obregon M.O."/>
            <person name="Okwuonu G.O."/>
            <person name="Ongeri F.O."/>
            <person name="Onwere C.O."/>
            <person name="Osifeso I.O."/>
            <person name="Parra A.P."/>
            <person name="Patil S.P."/>
            <person name="Perez A.P."/>
            <person name="Perez Y.P."/>
            <person name="Pham C.P."/>
            <person name="Pu L.-L.P."/>
            <person name="Puazo M.P."/>
            <person name="Quiroz J.Q."/>
            <person name="Rouhana J.R."/>
            <person name="Ruiz M.R."/>
            <person name="Ruiz S.-J.R."/>
            <person name="Saada N.S."/>
            <person name="Santibanez J.S."/>
            <person name="Scheel M.S."/>
            <person name="Schneider B.S."/>
            <person name="Simmons D.S."/>
            <person name="Sisson I.S."/>
            <person name="Tang L.-Y.T."/>
            <person name="Thornton R.T."/>
            <person name="Tisius J.T."/>
            <person name="Toledanes G.T."/>
            <person name="Trejos Z.T."/>
            <person name="Usmani K.U."/>
            <person name="Varghese R.V."/>
            <person name="Vattathil S.V."/>
            <person name="Vee V.V."/>
            <person name="Walker D.W."/>
            <person name="Weissenberger G.W."/>
            <person name="White C.W."/>
            <person name="Williams A.W."/>
            <person name="Woodworth J.W."/>
            <person name="Wright R.W."/>
            <person name="Zhu Y.Z."/>
            <person name="Han Y.H."/>
            <person name="Newsham I.N."/>
            <person name="Nazareth L.N."/>
            <person name="Worley K.W."/>
            <person name="Muzny D.M."/>
            <person name="Rogers J.R."/>
            <person name="Gibbs R.G."/>
        </authorList>
    </citation>
    <scope>NUCLEOTIDE SEQUENCE [LARGE SCALE GENOMIC DNA]</scope>
</reference>
<dbReference type="GO" id="GO:0010506">
    <property type="term" value="P:regulation of autophagy"/>
    <property type="evidence" value="ECO:0007669"/>
    <property type="project" value="Ensembl"/>
</dbReference>
<dbReference type="PROSITE" id="PS00753">
    <property type="entry name" value="XPA_2"/>
    <property type="match status" value="1"/>
</dbReference>
<feature type="domain" description="XPA C-terminal" evidence="11">
    <location>
        <begin position="135"/>
        <end position="186"/>
    </location>
</feature>
<evidence type="ECO:0000313" key="13">
    <source>
        <dbReference type="Proteomes" id="UP000028761"/>
    </source>
</evidence>
<dbReference type="InterPro" id="IPR000465">
    <property type="entry name" value="XPA/RAD14"/>
</dbReference>
<dbReference type="Pfam" id="PF05181">
    <property type="entry name" value="XPA_C"/>
    <property type="match status" value="1"/>
</dbReference>
<dbReference type="GO" id="GO:0005829">
    <property type="term" value="C:cytosol"/>
    <property type="evidence" value="ECO:0007669"/>
    <property type="project" value="Ensembl"/>
</dbReference>
<feature type="region of interest" description="Disordered" evidence="10">
    <location>
        <begin position="255"/>
        <end position="292"/>
    </location>
</feature>
<dbReference type="AlphaFoldDB" id="A0A8I5N6V4"/>
<dbReference type="GO" id="GO:1990837">
    <property type="term" value="F:sequence-specific double-stranded DNA binding"/>
    <property type="evidence" value="ECO:0007669"/>
    <property type="project" value="Ensembl"/>
</dbReference>
<keyword evidence="8" id="KW-0234">DNA repair</keyword>
<evidence type="ECO:0000256" key="8">
    <source>
        <dbReference type="ARBA" id="ARBA00023204"/>
    </source>
</evidence>